<reference evidence="9 10" key="1">
    <citation type="submission" date="2019-03" db="EMBL/GenBank/DDBJ databases">
        <authorList>
            <consortium name="Pathogen Informatics"/>
        </authorList>
    </citation>
    <scope>NUCLEOTIDE SEQUENCE [LARGE SCALE GENOMIC DNA]</scope>
    <source>
        <strain evidence="9 10">NCTC12282</strain>
    </source>
</reference>
<keyword evidence="4" id="KW-0997">Cell inner membrane</keyword>
<dbReference type="Gene3D" id="1.20.1640.10">
    <property type="entry name" value="Multidrug efflux transporter AcrB transmembrane domain"/>
    <property type="match status" value="1"/>
</dbReference>
<feature type="transmembrane region" description="Helical" evidence="8">
    <location>
        <begin position="43"/>
        <end position="66"/>
    </location>
</feature>
<evidence type="ECO:0000256" key="4">
    <source>
        <dbReference type="ARBA" id="ARBA00022519"/>
    </source>
</evidence>
<evidence type="ECO:0000313" key="10">
    <source>
        <dbReference type="Proteomes" id="UP000373449"/>
    </source>
</evidence>
<evidence type="ECO:0000256" key="1">
    <source>
        <dbReference type="ARBA" id="ARBA00004429"/>
    </source>
</evidence>
<name>A0A484ZPC0_9GAMM</name>
<dbReference type="Pfam" id="PF00873">
    <property type="entry name" value="ACR_tran"/>
    <property type="match status" value="1"/>
</dbReference>
<dbReference type="GO" id="GO:0005886">
    <property type="term" value="C:plasma membrane"/>
    <property type="evidence" value="ECO:0007669"/>
    <property type="project" value="UniProtKB-SubCell"/>
</dbReference>
<organism evidence="9 10">
    <name type="scientific">Budvicia aquatica</name>
    <dbReference type="NCBI Taxonomy" id="82979"/>
    <lineage>
        <taxon>Bacteria</taxon>
        <taxon>Pseudomonadati</taxon>
        <taxon>Pseudomonadota</taxon>
        <taxon>Gammaproteobacteria</taxon>
        <taxon>Enterobacterales</taxon>
        <taxon>Budviciaceae</taxon>
        <taxon>Budvicia</taxon>
    </lineage>
</organism>
<feature type="transmembrane region" description="Helical" evidence="8">
    <location>
        <begin position="119"/>
        <end position="146"/>
    </location>
</feature>
<sequence>MILVVFLFLRSGRATLIPAVAVPVSLIGTCAAMYLFGFSLNNLSLMALTIATGFVVDDAIVVLENISRHIEAGMKPFDAALKGVSEVGFTVLSMSLSLVAVFIPLLFMSGLPGRLFSEFAITLSVAIAISLVVSLTLTPMMCARLLKSKQVANQRKSKGFVGLF</sequence>
<evidence type="ECO:0000256" key="5">
    <source>
        <dbReference type="ARBA" id="ARBA00022692"/>
    </source>
</evidence>
<protein>
    <submittedName>
        <fullName evidence="9">Multidrug transporter MdtC</fullName>
    </submittedName>
</protein>
<dbReference type="Proteomes" id="UP000373449">
    <property type="component" value="Unassembled WGS sequence"/>
</dbReference>
<evidence type="ECO:0000256" key="3">
    <source>
        <dbReference type="ARBA" id="ARBA00022475"/>
    </source>
</evidence>
<proteinExistence type="predicted"/>
<dbReference type="PRINTS" id="PR00702">
    <property type="entry name" value="ACRIFLAVINRP"/>
</dbReference>
<dbReference type="AlphaFoldDB" id="A0A484ZPC0"/>
<evidence type="ECO:0000256" key="8">
    <source>
        <dbReference type="SAM" id="Phobius"/>
    </source>
</evidence>
<evidence type="ECO:0000256" key="7">
    <source>
        <dbReference type="ARBA" id="ARBA00023136"/>
    </source>
</evidence>
<evidence type="ECO:0000256" key="6">
    <source>
        <dbReference type="ARBA" id="ARBA00022989"/>
    </source>
</evidence>
<keyword evidence="3" id="KW-1003">Cell membrane</keyword>
<dbReference type="FunFam" id="1.20.1640.10:FF:000001">
    <property type="entry name" value="Efflux pump membrane transporter"/>
    <property type="match status" value="1"/>
</dbReference>
<dbReference type="PANTHER" id="PTHR32063">
    <property type="match status" value="1"/>
</dbReference>
<keyword evidence="5 8" id="KW-0812">Transmembrane</keyword>
<dbReference type="InterPro" id="IPR001036">
    <property type="entry name" value="Acrflvin-R"/>
</dbReference>
<keyword evidence="6 8" id="KW-1133">Transmembrane helix</keyword>
<keyword evidence="2" id="KW-0813">Transport</keyword>
<gene>
    <name evidence="9" type="primary">mdtC_3</name>
    <name evidence="9" type="ORF">NCTC12282_04534</name>
</gene>
<dbReference type="GO" id="GO:0042910">
    <property type="term" value="F:xenobiotic transmembrane transporter activity"/>
    <property type="evidence" value="ECO:0007669"/>
    <property type="project" value="TreeGrafter"/>
</dbReference>
<dbReference type="SUPFAM" id="SSF82866">
    <property type="entry name" value="Multidrug efflux transporter AcrB transmembrane domain"/>
    <property type="match status" value="1"/>
</dbReference>
<accession>A0A484ZPC0</accession>
<dbReference type="PANTHER" id="PTHR32063:SF34">
    <property type="entry name" value="MULTIDRUG RESISTANCE PROTEIN MDTC"/>
    <property type="match status" value="1"/>
</dbReference>
<evidence type="ECO:0000313" key="9">
    <source>
        <dbReference type="EMBL" id="VFS50487.1"/>
    </source>
</evidence>
<evidence type="ECO:0000256" key="2">
    <source>
        <dbReference type="ARBA" id="ARBA00022448"/>
    </source>
</evidence>
<keyword evidence="7 8" id="KW-0472">Membrane</keyword>
<feature type="transmembrane region" description="Helical" evidence="8">
    <location>
        <begin position="16"/>
        <end position="37"/>
    </location>
</feature>
<comment type="subcellular location">
    <subcellularLocation>
        <location evidence="1">Cell inner membrane</location>
        <topology evidence="1">Multi-pass membrane protein</topology>
    </subcellularLocation>
</comment>
<feature type="transmembrane region" description="Helical" evidence="8">
    <location>
        <begin position="87"/>
        <end position="107"/>
    </location>
</feature>
<dbReference type="EMBL" id="CAADJA010000002">
    <property type="protein sequence ID" value="VFS50487.1"/>
    <property type="molecule type" value="Genomic_DNA"/>
</dbReference>